<reference evidence="3" key="1">
    <citation type="journal article" date="2021" name="Sci. Rep.">
        <title>Diploid genomic architecture of Nitzschia inconspicua, an elite biomass production diatom.</title>
        <authorList>
            <person name="Oliver A."/>
            <person name="Podell S."/>
            <person name="Pinowska A."/>
            <person name="Traller J.C."/>
            <person name="Smith S.R."/>
            <person name="McClure R."/>
            <person name="Beliaev A."/>
            <person name="Bohutskyi P."/>
            <person name="Hill E.A."/>
            <person name="Rabines A."/>
            <person name="Zheng H."/>
            <person name="Allen L.Z."/>
            <person name="Kuo A."/>
            <person name="Grigoriev I.V."/>
            <person name="Allen A.E."/>
            <person name="Hazlebeck D."/>
            <person name="Allen E.E."/>
        </authorList>
    </citation>
    <scope>NUCLEOTIDE SEQUENCE</scope>
    <source>
        <strain evidence="3">Hildebrandi</strain>
    </source>
</reference>
<proteinExistence type="predicted"/>
<dbReference type="Proteomes" id="UP000693970">
    <property type="component" value="Unassembled WGS sequence"/>
</dbReference>
<reference evidence="3" key="2">
    <citation type="submission" date="2021-04" db="EMBL/GenBank/DDBJ databases">
        <authorList>
            <person name="Podell S."/>
        </authorList>
    </citation>
    <scope>NUCLEOTIDE SEQUENCE</scope>
    <source>
        <strain evidence="3">Hildebrandi</strain>
    </source>
</reference>
<feature type="region of interest" description="Disordered" evidence="2">
    <location>
        <begin position="754"/>
        <end position="791"/>
    </location>
</feature>
<protein>
    <submittedName>
        <fullName evidence="3">Uncharacterized protein</fullName>
    </submittedName>
</protein>
<feature type="compositionally biased region" description="Acidic residues" evidence="2">
    <location>
        <begin position="311"/>
        <end position="320"/>
    </location>
</feature>
<evidence type="ECO:0000313" key="3">
    <source>
        <dbReference type="EMBL" id="KAG7354190.1"/>
    </source>
</evidence>
<evidence type="ECO:0000256" key="1">
    <source>
        <dbReference type="SAM" id="Coils"/>
    </source>
</evidence>
<feature type="region of interest" description="Disordered" evidence="2">
    <location>
        <begin position="288"/>
        <end position="328"/>
    </location>
</feature>
<comment type="caution">
    <text evidence="3">The sequence shown here is derived from an EMBL/GenBank/DDBJ whole genome shotgun (WGS) entry which is preliminary data.</text>
</comment>
<accession>A0A9K3PNP9</accession>
<feature type="region of interest" description="Disordered" evidence="2">
    <location>
        <begin position="718"/>
        <end position="737"/>
    </location>
</feature>
<evidence type="ECO:0000256" key="2">
    <source>
        <dbReference type="SAM" id="MobiDB-lite"/>
    </source>
</evidence>
<dbReference type="EMBL" id="JAGRRH010000016">
    <property type="protein sequence ID" value="KAG7354190.1"/>
    <property type="molecule type" value="Genomic_DNA"/>
</dbReference>
<gene>
    <name evidence="3" type="ORF">IV203_003546</name>
</gene>
<keyword evidence="4" id="KW-1185">Reference proteome</keyword>
<feature type="region of interest" description="Disordered" evidence="2">
    <location>
        <begin position="819"/>
        <end position="838"/>
    </location>
</feature>
<dbReference type="AlphaFoldDB" id="A0A9K3PNP9"/>
<keyword evidence="1" id="KW-0175">Coiled coil</keyword>
<sequence>MVSKEEEEEETTIAMAIKMLEKHIRKLVQKSGPRPNKIPNKLQRLLDHTRHLLLDLFQKRLTLKAFLQWFQGEWSRIEVHLADNPVLILQNALQHYLRCQDGLVLLTSGECRHASDIQEAQRTRYPSRLPSLKERNDGYTKLYAGEYYSGTGWDEFHNEQVGIKVLLKEALHNYHKTPWEYLESKGATDLLDSIWDQHESHVKELQQQLQSLKQRMLSSIQQKLQPRNLKFATQDKMERLSLVVKSQTIDLQRRGNAFQIQGLVLPSSKQCVEDWMFLGLPPEKIFVNSGEKQKGPNGQPKRRRLVIESSSDSEGDENDGSIEKNSSKKAVSAKLVKANNPHCQSSSPISNNIQGLVVSIKETSTSFSTSPDVALNQIKIQMGVNARDLEDARESLEVEQFRTEEGNVVRLKKVLQRALSRTNPDDDEIWDARECLRLAHMEAGNFILWETTNGGDKARDHFEAAKALVEQQQETHLKMAQRSDFDSTTWKFLNRNLYYLLGQATVNVGISIIEAVNKSLHNRESKVLKAVPKLKAAKECASKIRSNIDSTAPLSLEEAQDLLKADQLESVAGRWIGKAHWIARQEDKAVETLQSAASLINEEKVKRIFTGLEEDVLDLAAECLYALHMLVDVACTQLEKLVQSSAQKGETLLEVVKKTLHDHNKTLEFIHQNYGNVNLEDFLLEKDLPTSVEITNHLDSILKWWNGLKEQRHCPSLVDTNSQQQQHHIQRDLSSATTNKFGMVSDQAVSYHSIPSWGSSRGQRQSSQRPTKAPSQNSLPEPISDPFIPPITPPNDYRLWGDKLFWMYYEQKHQKIANKSSLPYPSCAPPFPEEFQTP</sequence>
<feature type="compositionally biased region" description="Low complexity" evidence="2">
    <location>
        <begin position="758"/>
        <end position="769"/>
    </location>
</feature>
<dbReference type="OrthoDB" id="41849at2759"/>
<organism evidence="3 4">
    <name type="scientific">Nitzschia inconspicua</name>
    <dbReference type="NCBI Taxonomy" id="303405"/>
    <lineage>
        <taxon>Eukaryota</taxon>
        <taxon>Sar</taxon>
        <taxon>Stramenopiles</taxon>
        <taxon>Ochrophyta</taxon>
        <taxon>Bacillariophyta</taxon>
        <taxon>Bacillariophyceae</taxon>
        <taxon>Bacillariophycidae</taxon>
        <taxon>Bacillariales</taxon>
        <taxon>Bacillariaceae</taxon>
        <taxon>Nitzschia</taxon>
    </lineage>
</organism>
<feature type="coiled-coil region" evidence="1">
    <location>
        <begin position="195"/>
        <end position="222"/>
    </location>
</feature>
<name>A0A9K3PNP9_9STRA</name>
<evidence type="ECO:0000313" key="4">
    <source>
        <dbReference type="Proteomes" id="UP000693970"/>
    </source>
</evidence>